<dbReference type="GO" id="GO:0000278">
    <property type="term" value="P:mitotic cell cycle"/>
    <property type="evidence" value="ECO:0007669"/>
    <property type="project" value="TreeGrafter"/>
</dbReference>
<evidence type="ECO:0000313" key="15">
    <source>
        <dbReference type="Proteomes" id="UP000594220"/>
    </source>
</evidence>
<name>A0A7M4FZA0_CROPO</name>
<dbReference type="InterPro" id="IPR033341">
    <property type="entry name" value="SKA3"/>
</dbReference>
<evidence type="ECO:0000256" key="11">
    <source>
        <dbReference type="ARBA" id="ARBA00023306"/>
    </source>
</evidence>
<dbReference type="GO" id="GO:0051301">
    <property type="term" value="P:cell division"/>
    <property type="evidence" value="ECO:0007669"/>
    <property type="project" value="UniProtKB-KW"/>
</dbReference>
<feature type="compositionally biased region" description="Basic and acidic residues" evidence="13">
    <location>
        <begin position="311"/>
        <end position="324"/>
    </location>
</feature>
<feature type="region of interest" description="Disordered" evidence="13">
    <location>
        <begin position="51"/>
        <end position="144"/>
    </location>
</feature>
<dbReference type="OMA" id="RCEREEM"/>
<sequence length="660" mass="73713">MPRVTFLGRLYFPIHWLPGILLRSRARLRNMAPWEAKTRIFNLFVGSSSLEPAQKGSSGGAGLPRVELAPSLPGSPMPSRSAPQKCPAAAADTPEPPRRLQGAVGRLPRPEGRETPRPDSPSSPGSSPSPDSTTNATPRGTRRRRARLICHLLAREGGASRQPTKRVLAEIRNRGRAGVALLRFQPLPGLNCESGSTVIMSVSGSFFSGLRQLAVTLERETRQLERALNREERDYEDEPPVRVLHDLHCEVRTLKGDVRATLEKSRCEREEMYDYIKASKVLMQRNASDIGKIRELFQKYGYKPLVRDNSVKEEDKEVNHESKVSDQNNSDQEENKPGIPAYIEKPPVPQDPLRSPHLSDFGLSQYAFSRTWNAMNIQAQTNMHKEDSRNNTTPAPKQMPYMPPITPKCTLKMDGCEHLTPKLEHFGISEHTMCLNEDYTMTLINKSLQANKMVTKYNNNEVIAVTSSSSKIMVSPGPTMKMPTKNALDYMASPLMPTFCTPGLKIPSKRDAVALSKSPDSKESITFNDSLIPTHPNFQTVWLKTESKQLKQRNKDESVGENGMTNQPPTKNCVPSILSSDKYLEHLGEPSPPKISNYESLPNTPPPPEITEIPEDILQILSKYNPKVNAPTAKKMETKPGITTRFGSNTKDYCNKENKF</sequence>
<dbReference type="GeneTree" id="ENSGT00500000045005"/>
<feature type="region of interest" description="Disordered" evidence="13">
    <location>
        <begin position="552"/>
        <end position="572"/>
    </location>
</feature>
<evidence type="ECO:0000256" key="3">
    <source>
        <dbReference type="ARBA" id="ARBA00007716"/>
    </source>
</evidence>
<feature type="region of interest" description="Disordered" evidence="13">
    <location>
        <begin position="311"/>
        <end position="356"/>
    </location>
</feature>
<feature type="region of interest" description="Disordered" evidence="13">
    <location>
        <begin position="383"/>
        <end position="403"/>
    </location>
</feature>
<evidence type="ECO:0000256" key="9">
    <source>
        <dbReference type="ARBA" id="ARBA00022838"/>
    </source>
</evidence>
<keyword evidence="6" id="KW-0132">Cell division</keyword>
<evidence type="ECO:0000256" key="8">
    <source>
        <dbReference type="ARBA" id="ARBA00022776"/>
    </source>
</evidence>
<comment type="similarity">
    <text evidence="3">Belongs to the SKA3 family.</text>
</comment>
<keyword evidence="12" id="KW-0137">Centromere</keyword>
<keyword evidence="5" id="KW-0963">Cytoplasm</keyword>
<dbReference type="Proteomes" id="UP000594220">
    <property type="component" value="Unplaced"/>
</dbReference>
<keyword evidence="15" id="KW-1185">Reference proteome</keyword>
<gene>
    <name evidence="14" type="primary">SKA3</name>
</gene>
<evidence type="ECO:0000256" key="2">
    <source>
        <dbReference type="ARBA" id="ARBA00004629"/>
    </source>
</evidence>
<evidence type="ECO:0000256" key="10">
    <source>
        <dbReference type="ARBA" id="ARBA00023212"/>
    </source>
</evidence>
<evidence type="ECO:0000256" key="1">
    <source>
        <dbReference type="ARBA" id="ARBA00004186"/>
    </source>
</evidence>
<reference evidence="14" key="2">
    <citation type="submission" date="2025-09" db="UniProtKB">
        <authorList>
            <consortium name="Ensembl"/>
        </authorList>
    </citation>
    <scope>IDENTIFICATION</scope>
</reference>
<evidence type="ECO:0000256" key="13">
    <source>
        <dbReference type="SAM" id="MobiDB-lite"/>
    </source>
</evidence>
<dbReference type="PANTHER" id="PTHR48118">
    <property type="entry name" value="SPINDLE AND KINETOCHORE-ASSOCIATED PROTEIN 3"/>
    <property type="match status" value="1"/>
</dbReference>
<evidence type="ECO:0000256" key="4">
    <source>
        <dbReference type="ARBA" id="ARBA00022454"/>
    </source>
</evidence>
<dbReference type="AlphaFoldDB" id="A0A7M4FZA0"/>
<evidence type="ECO:0000256" key="7">
    <source>
        <dbReference type="ARBA" id="ARBA00022701"/>
    </source>
</evidence>
<feature type="compositionally biased region" description="Basic and acidic residues" evidence="13">
    <location>
        <begin position="108"/>
        <end position="117"/>
    </location>
</feature>
<proteinExistence type="inferred from homology"/>
<dbReference type="GO" id="GO:0000940">
    <property type="term" value="C:outer kinetochore"/>
    <property type="evidence" value="ECO:0007669"/>
    <property type="project" value="InterPro"/>
</dbReference>
<keyword evidence="7" id="KW-0493">Microtubule</keyword>
<dbReference type="Gene3D" id="6.10.250.1400">
    <property type="match status" value="1"/>
</dbReference>
<protein>
    <submittedName>
        <fullName evidence="14">Spindle and kinetochore associated complex subunit 3</fullName>
    </submittedName>
</protein>
<feature type="region of interest" description="Disordered" evidence="13">
    <location>
        <begin position="631"/>
        <end position="660"/>
    </location>
</feature>
<dbReference type="CDD" id="cd12957">
    <property type="entry name" value="SKA3_N"/>
    <property type="match status" value="1"/>
</dbReference>
<evidence type="ECO:0000313" key="14">
    <source>
        <dbReference type="Ensembl" id="ENSCPRP00005018662.1"/>
    </source>
</evidence>
<dbReference type="Ensembl" id="ENSCPRT00005021843.1">
    <property type="protein sequence ID" value="ENSCPRP00005018662.1"/>
    <property type="gene ID" value="ENSCPRG00005013065.1"/>
</dbReference>
<keyword evidence="10" id="KW-0206">Cytoskeleton</keyword>
<accession>A0A7M4FZA0</accession>
<organism evidence="14 15">
    <name type="scientific">Crocodylus porosus</name>
    <name type="common">Saltwater crocodile</name>
    <name type="synonym">Estuarine crocodile</name>
    <dbReference type="NCBI Taxonomy" id="8502"/>
    <lineage>
        <taxon>Eukaryota</taxon>
        <taxon>Metazoa</taxon>
        <taxon>Chordata</taxon>
        <taxon>Craniata</taxon>
        <taxon>Vertebrata</taxon>
        <taxon>Euteleostomi</taxon>
        <taxon>Archelosauria</taxon>
        <taxon>Archosauria</taxon>
        <taxon>Crocodylia</taxon>
        <taxon>Longirostres</taxon>
        <taxon>Crocodylidae</taxon>
        <taxon>Crocodylus</taxon>
    </lineage>
</organism>
<dbReference type="GO" id="GO:0005876">
    <property type="term" value="C:spindle microtubule"/>
    <property type="evidence" value="ECO:0007669"/>
    <property type="project" value="TreeGrafter"/>
</dbReference>
<feature type="compositionally biased region" description="Low complexity" evidence="13">
    <location>
        <begin position="120"/>
        <end position="139"/>
    </location>
</feature>
<keyword evidence="4" id="KW-0158">Chromosome</keyword>
<dbReference type="GO" id="GO:0007059">
    <property type="term" value="P:chromosome segregation"/>
    <property type="evidence" value="ECO:0007669"/>
    <property type="project" value="InterPro"/>
</dbReference>
<comment type="subcellular location">
    <subcellularLocation>
        <location evidence="2">Chromosome</location>
        <location evidence="2">Centromere</location>
        <location evidence="2">Kinetochore</location>
    </subcellularLocation>
    <subcellularLocation>
        <location evidence="1">Cytoplasm</location>
        <location evidence="1">Cytoskeleton</location>
        <location evidence="1">Spindle</location>
    </subcellularLocation>
</comment>
<keyword evidence="11" id="KW-0131">Cell cycle</keyword>
<evidence type="ECO:0000256" key="6">
    <source>
        <dbReference type="ARBA" id="ARBA00022618"/>
    </source>
</evidence>
<keyword evidence="9" id="KW-0995">Kinetochore</keyword>
<evidence type="ECO:0000256" key="5">
    <source>
        <dbReference type="ARBA" id="ARBA00022490"/>
    </source>
</evidence>
<keyword evidence="8" id="KW-0498">Mitosis</keyword>
<dbReference type="PANTHER" id="PTHR48118:SF1">
    <property type="entry name" value="SPINDLE AND KINETOCHORE-ASSOCIATED PROTEIN 3"/>
    <property type="match status" value="1"/>
</dbReference>
<evidence type="ECO:0000256" key="12">
    <source>
        <dbReference type="ARBA" id="ARBA00023328"/>
    </source>
</evidence>
<reference evidence="14" key="1">
    <citation type="submission" date="2025-08" db="UniProtKB">
        <authorList>
            <consortium name="Ensembl"/>
        </authorList>
    </citation>
    <scope>IDENTIFICATION</scope>
</reference>